<dbReference type="PANTHER" id="PTHR18964">
    <property type="entry name" value="ROK (REPRESSOR, ORF, KINASE) FAMILY"/>
    <property type="match status" value="1"/>
</dbReference>
<evidence type="ECO:0000256" key="1">
    <source>
        <dbReference type="ARBA" id="ARBA00006479"/>
    </source>
</evidence>
<dbReference type="AlphaFoldDB" id="F4GHI0"/>
<keyword evidence="3" id="KW-1185">Reference proteome</keyword>
<dbReference type="InterPro" id="IPR036388">
    <property type="entry name" value="WH-like_DNA-bd_sf"/>
</dbReference>
<dbReference type="SUPFAM" id="SSF46785">
    <property type="entry name" value="Winged helix' DNA-binding domain"/>
    <property type="match status" value="1"/>
</dbReference>
<dbReference type="STRING" id="760011.Spico_1363"/>
<proteinExistence type="inferred from homology"/>
<dbReference type="Pfam" id="PF13412">
    <property type="entry name" value="HTH_24"/>
    <property type="match status" value="1"/>
</dbReference>
<organism evidence="2 3">
    <name type="scientific">Parasphaerochaeta coccoides (strain ATCC BAA-1237 / DSM 17374 / SPN1)</name>
    <name type="common">Sphaerochaeta coccoides</name>
    <dbReference type="NCBI Taxonomy" id="760011"/>
    <lineage>
        <taxon>Bacteria</taxon>
        <taxon>Pseudomonadati</taxon>
        <taxon>Spirochaetota</taxon>
        <taxon>Spirochaetia</taxon>
        <taxon>Spirochaetales</taxon>
        <taxon>Sphaerochaetaceae</taxon>
        <taxon>Parasphaerochaeta</taxon>
    </lineage>
</organism>
<dbReference type="eggNOG" id="COG1940">
    <property type="taxonomic scope" value="Bacteria"/>
</dbReference>
<dbReference type="RefSeq" id="WP_013739964.1">
    <property type="nucleotide sequence ID" value="NC_015436.1"/>
</dbReference>
<dbReference type="KEGG" id="scc:Spico_1363"/>
<dbReference type="HOGENOM" id="CLU_036604_13_5_12"/>
<comment type="similarity">
    <text evidence="1">Belongs to the ROK (NagC/XylR) family.</text>
</comment>
<dbReference type="CDD" id="cd23763">
    <property type="entry name" value="ASKHA_ATPase_ROK"/>
    <property type="match status" value="1"/>
</dbReference>
<dbReference type="SUPFAM" id="SSF53067">
    <property type="entry name" value="Actin-like ATPase domain"/>
    <property type="match status" value="1"/>
</dbReference>
<dbReference type="InterPro" id="IPR000600">
    <property type="entry name" value="ROK"/>
</dbReference>
<dbReference type="Gene3D" id="3.30.420.40">
    <property type="match status" value="1"/>
</dbReference>
<dbReference type="EMBL" id="CP002659">
    <property type="protein sequence ID" value="AEC02569.1"/>
    <property type="molecule type" value="Genomic_DNA"/>
</dbReference>
<sequence>MRIVQNNLFQKSVNELLVLRELRKGPLSRVKLASLLGLQQSTVTYCTSRLTEAGLIRLTGNKISQRGAGRKPELLAVNPDAGRIIGVEMLRGSYRMSICDILGNLISSDVSLYDDVSSSTQEEMFRARVDTIVGRVLSRCEGTDVWGMCIAVPGIVSLDGKKIIDCWTHGLRECDFSGFLSSFSFPIVFENDANCCALKYVIHGSDIEDDTFLYVRFQSYDGLVLPPGIPSIGIGTGLVLAGKLYRGYRGRGGEFRSVYTSTASGATQLSFSHEELARRHEDPMIMESIVKELLENMMSIRALLDPRTIYLGGFDETERQFLIAGLHEFSDSDETAGFVDSCVIINKAEDDASLGAASLVVDEVFRIPRLGERSDKNTINWMSRAIEDS</sequence>
<dbReference type="Pfam" id="PF00480">
    <property type="entry name" value="ROK"/>
    <property type="match status" value="1"/>
</dbReference>
<reference evidence="2 3" key="2">
    <citation type="journal article" date="2012" name="Stand. Genomic Sci.">
        <title>Complete genome sequence of the termite hindgut bacterium Spirochaeta coccoides type strain (SPN1(T)), reclassification in the genus Sphaerochaeta as Sphaerochaeta coccoides comb. nov. and emendations of the family Spirochaetaceae and the genus Sphaerochaeta.</title>
        <authorList>
            <person name="Abt B."/>
            <person name="Han C."/>
            <person name="Scheuner C."/>
            <person name="Lu M."/>
            <person name="Lapidus A."/>
            <person name="Nolan M."/>
            <person name="Lucas S."/>
            <person name="Hammon N."/>
            <person name="Deshpande S."/>
            <person name="Cheng J.F."/>
            <person name="Tapia R."/>
            <person name="Goodwin L.A."/>
            <person name="Pitluck S."/>
            <person name="Liolios K."/>
            <person name="Pagani I."/>
            <person name="Ivanova N."/>
            <person name="Mavromatis K."/>
            <person name="Mikhailova N."/>
            <person name="Huntemann M."/>
            <person name="Pati A."/>
            <person name="Chen A."/>
            <person name="Palaniappan K."/>
            <person name="Land M."/>
            <person name="Hauser L."/>
            <person name="Brambilla E.M."/>
            <person name="Rohde M."/>
            <person name="Spring S."/>
            <person name="Gronow S."/>
            <person name="Goker M."/>
            <person name="Woyke T."/>
            <person name="Bristow J."/>
            <person name="Eisen J.A."/>
            <person name="Markowitz V."/>
            <person name="Hugenholtz P."/>
            <person name="Kyrpides N.C."/>
            <person name="Klenk H.P."/>
            <person name="Detter J.C."/>
        </authorList>
    </citation>
    <scope>NUCLEOTIDE SEQUENCE [LARGE SCALE GENOMIC DNA]</scope>
    <source>
        <strain evidence="3">ATCC BAA-1237 / DSM 17374 / SPN1</strain>
    </source>
</reference>
<name>F4GHI0_PARC1</name>
<evidence type="ECO:0000313" key="2">
    <source>
        <dbReference type="EMBL" id="AEC02569.1"/>
    </source>
</evidence>
<dbReference type="InterPro" id="IPR036390">
    <property type="entry name" value="WH_DNA-bd_sf"/>
</dbReference>
<evidence type="ECO:0000313" key="3">
    <source>
        <dbReference type="Proteomes" id="UP000007939"/>
    </source>
</evidence>
<reference evidence="3" key="1">
    <citation type="submission" date="2011-04" db="EMBL/GenBank/DDBJ databases">
        <title>The complete genome of Spirochaeta coccoides DSM 17374.</title>
        <authorList>
            <person name="Lucas S."/>
            <person name="Copeland A."/>
            <person name="Lapidus A."/>
            <person name="Bruce D."/>
            <person name="Goodwin L."/>
            <person name="Pitluck S."/>
            <person name="Peters L."/>
            <person name="Kyrpides N."/>
            <person name="Mavromatis K."/>
            <person name="Pagani I."/>
            <person name="Ivanova N."/>
            <person name="Ovchinnikova G."/>
            <person name="Lu M."/>
            <person name="Detter J.C."/>
            <person name="Tapia R."/>
            <person name="Han C."/>
            <person name="Land M."/>
            <person name="Hauser L."/>
            <person name="Markowitz V."/>
            <person name="Cheng J.-F."/>
            <person name="Hugenholtz P."/>
            <person name="Woyke T."/>
            <person name="Wu D."/>
            <person name="Spring S."/>
            <person name="Schroeder M."/>
            <person name="Brambilla E."/>
            <person name="Klenk H.-P."/>
            <person name="Eisen J.A."/>
        </authorList>
    </citation>
    <scope>NUCLEOTIDE SEQUENCE [LARGE SCALE GENOMIC DNA]</scope>
    <source>
        <strain evidence="3">ATCC BAA-1237 / DSM 17374 / SPN1</strain>
    </source>
</reference>
<protein>
    <submittedName>
        <fullName evidence="2">ROK family protein</fullName>
    </submittedName>
</protein>
<accession>F4GHI0</accession>
<dbReference type="InterPro" id="IPR043129">
    <property type="entry name" value="ATPase_NBD"/>
</dbReference>
<dbReference type="Gene3D" id="1.10.10.10">
    <property type="entry name" value="Winged helix-like DNA-binding domain superfamily/Winged helix DNA-binding domain"/>
    <property type="match status" value="1"/>
</dbReference>
<dbReference type="PANTHER" id="PTHR18964:SF149">
    <property type="entry name" value="BIFUNCTIONAL UDP-N-ACETYLGLUCOSAMINE 2-EPIMERASE_N-ACETYLMANNOSAMINE KINASE"/>
    <property type="match status" value="1"/>
</dbReference>
<gene>
    <name evidence="2" type="ordered locus">Spico_1363</name>
</gene>
<dbReference type="Proteomes" id="UP000007939">
    <property type="component" value="Chromosome"/>
</dbReference>
<dbReference type="OrthoDB" id="369851at2"/>
<dbReference type="eggNOG" id="COG0640">
    <property type="taxonomic scope" value="Bacteria"/>
</dbReference>